<dbReference type="EMBL" id="CP009170">
    <property type="protein sequence ID" value="AIS53568.1"/>
    <property type="molecule type" value="Genomic_DNA"/>
</dbReference>
<evidence type="ECO:0000313" key="2">
    <source>
        <dbReference type="Proteomes" id="UP000029669"/>
    </source>
</evidence>
<gene>
    <name evidence="1" type="ORF">TKV_c24510</name>
</gene>
<name>A0A097AUU8_THEKI</name>
<dbReference type="Proteomes" id="UP000029669">
    <property type="component" value="Chromosome"/>
</dbReference>
<keyword evidence="2" id="KW-1185">Reference proteome</keyword>
<organism evidence="1 2">
    <name type="scientific">Thermoanaerobacter kivui</name>
    <name type="common">Acetogenium kivui</name>
    <dbReference type="NCBI Taxonomy" id="2325"/>
    <lineage>
        <taxon>Bacteria</taxon>
        <taxon>Bacillati</taxon>
        <taxon>Bacillota</taxon>
        <taxon>Clostridia</taxon>
        <taxon>Thermoanaerobacterales</taxon>
        <taxon>Thermoanaerobacteraceae</taxon>
        <taxon>Thermoanaerobacter</taxon>
    </lineage>
</organism>
<protein>
    <submittedName>
        <fullName evidence="1">Uncharacterized protein</fullName>
    </submittedName>
</protein>
<dbReference type="KEGG" id="tki:TKV_c24510"/>
<evidence type="ECO:0000313" key="1">
    <source>
        <dbReference type="EMBL" id="AIS53568.1"/>
    </source>
</evidence>
<dbReference type="RefSeq" id="WP_173402342.1">
    <property type="nucleotide sequence ID" value="NZ_CP009170.1"/>
</dbReference>
<reference evidence="2" key="1">
    <citation type="journal article" date="2015" name="Genome Announc.">
        <title>Whole-Genome Sequences of 80 Environmental and Clinical Isolates of Burkholderia pseudomallei.</title>
        <authorList>
            <person name="Johnson S.L."/>
            <person name="Baker A.L."/>
            <person name="Chain P.S."/>
            <person name="Currie B.J."/>
            <person name="Daligault H.E."/>
            <person name="Davenport K.W."/>
            <person name="Davis C.B."/>
            <person name="Inglis T.J."/>
            <person name="Kaestli M."/>
            <person name="Koren S."/>
            <person name="Mayo M."/>
            <person name="Merritt A.J."/>
            <person name="Price E.P."/>
            <person name="Sarovich D.S."/>
            <person name="Warner J."/>
            <person name="Rosovitz M.J."/>
        </authorList>
    </citation>
    <scope>NUCLEOTIDE SEQUENCE [LARGE SCALE GENOMIC DNA]</scope>
    <source>
        <strain evidence="2">DSM 2030</strain>
    </source>
</reference>
<dbReference type="AlphaFoldDB" id="A0A097AUU8"/>
<dbReference type="eggNOG" id="ENOG50347U8">
    <property type="taxonomic scope" value="Bacteria"/>
</dbReference>
<accession>A0A097AUU8</accession>
<sequence>MKKAIALLALVAFLLGIVTYINVKPSYINDKKVMQQYMLAEEREPRVHGEPIYQGKN</sequence>
<dbReference type="HOGENOM" id="CLU_211694_0_0_9"/>
<proteinExistence type="predicted"/>